<reference evidence="3" key="1">
    <citation type="submission" date="2021-01" db="EMBL/GenBank/DDBJ databases">
        <authorList>
            <person name="Corre E."/>
            <person name="Pelletier E."/>
            <person name="Niang G."/>
            <person name="Scheremetjew M."/>
            <person name="Finn R."/>
            <person name="Kale V."/>
            <person name="Holt S."/>
            <person name="Cochrane G."/>
            <person name="Meng A."/>
            <person name="Brown T."/>
            <person name="Cohen L."/>
        </authorList>
    </citation>
    <scope>NUCLEOTIDE SEQUENCE</scope>
    <source>
        <strain evidence="3">GSBS06</strain>
    </source>
</reference>
<feature type="region of interest" description="Disordered" evidence="1">
    <location>
        <begin position="156"/>
        <end position="245"/>
    </location>
</feature>
<name>A0A7S3LR89_9STRA</name>
<keyword evidence="2" id="KW-0472">Membrane</keyword>
<accession>A0A7S3LR89</accession>
<feature type="transmembrane region" description="Helical" evidence="2">
    <location>
        <begin position="86"/>
        <end position="105"/>
    </location>
</feature>
<evidence type="ECO:0000313" key="3">
    <source>
        <dbReference type="EMBL" id="CAE0435506.1"/>
    </source>
</evidence>
<feature type="compositionally biased region" description="Basic and acidic residues" evidence="1">
    <location>
        <begin position="156"/>
        <end position="173"/>
    </location>
</feature>
<proteinExistence type="predicted"/>
<dbReference type="EMBL" id="HBIN01007849">
    <property type="protein sequence ID" value="CAE0435506.1"/>
    <property type="molecule type" value="Transcribed_RNA"/>
</dbReference>
<dbReference type="AlphaFoldDB" id="A0A7S3LR89"/>
<protein>
    <submittedName>
        <fullName evidence="3">Uncharacterized protein</fullName>
    </submittedName>
</protein>
<keyword evidence="2" id="KW-1133">Transmembrane helix</keyword>
<sequence length="245" mass="27882">MLFLIIQGNDDEGSLALVAFVGIGLSAVEILSLQVELITREYDIQKDPKSGIVNTFLTFLRAVAKVLFTSFIFATIIIGISCLVGVYLALSPFVFRVATTVFRCIQRRRALKKVKQKHKKDLEEIERQAGLEKDSEIERLKSAANDEDEMVEAIKRQERFDNGLETEHLKYTADEEEEDDNDSDEKEDDEENHDDDSDDDSDDDEENHDDDSNDDEENNDDSQEEDEGDHDHDETLDADITDDTV</sequence>
<evidence type="ECO:0000256" key="1">
    <source>
        <dbReference type="SAM" id="MobiDB-lite"/>
    </source>
</evidence>
<keyword evidence="2" id="KW-0812">Transmembrane</keyword>
<organism evidence="3">
    <name type="scientific">Aplanochytrium stocchinoi</name>
    <dbReference type="NCBI Taxonomy" id="215587"/>
    <lineage>
        <taxon>Eukaryota</taxon>
        <taxon>Sar</taxon>
        <taxon>Stramenopiles</taxon>
        <taxon>Bigyra</taxon>
        <taxon>Labyrinthulomycetes</taxon>
        <taxon>Thraustochytrida</taxon>
        <taxon>Thraustochytriidae</taxon>
        <taxon>Aplanochytrium</taxon>
    </lineage>
</organism>
<evidence type="ECO:0000256" key="2">
    <source>
        <dbReference type="SAM" id="Phobius"/>
    </source>
</evidence>
<gene>
    <name evidence="3" type="ORF">ASTO00021_LOCUS5786</name>
</gene>
<feature type="compositionally biased region" description="Acidic residues" evidence="1">
    <location>
        <begin position="174"/>
        <end position="228"/>
    </location>
</feature>
<feature type="compositionally biased region" description="Acidic residues" evidence="1">
    <location>
        <begin position="236"/>
        <end position="245"/>
    </location>
</feature>
<feature type="transmembrane region" description="Helical" evidence="2">
    <location>
        <begin position="15"/>
        <end position="38"/>
    </location>
</feature>
<feature type="transmembrane region" description="Helical" evidence="2">
    <location>
        <begin position="59"/>
        <end position="80"/>
    </location>
</feature>